<feature type="repeat" description="TPR" evidence="3">
    <location>
        <begin position="286"/>
        <end position="319"/>
    </location>
</feature>
<organism evidence="5 6">
    <name type="scientific">Paramecium sonneborni</name>
    <dbReference type="NCBI Taxonomy" id="65129"/>
    <lineage>
        <taxon>Eukaryota</taxon>
        <taxon>Sar</taxon>
        <taxon>Alveolata</taxon>
        <taxon>Ciliophora</taxon>
        <taxon>Intramacronucleata</taxon>
        <taxon>Oligohymenophorea</taxon>
        <taxon>Peniculida</taxon>
        <taxon>Parameciidae</taxon>
        <taxon>Paramecium</taxon>
    </lineage>
</organism>
<evidence type="ECO:0000256" key="1">
    <source>
        <dbReference type="ARBA" id="ARBA00022737"/>
    </source>
</evidence>
<feature type="coiled-coil region" evidence="4">
    <location>
        <begin position="19"/>
        <end position="46"/>
    </location>
</feature>
<name>A0A8S1R8Q7_9CILI</name>
<dbReference type="PANTHER" id="PTHR44943">
    <property type="entry name" value="CELLULOSE SYNTHASE OPERON PROTEIN C"/>
    <property type="match status" value="1"/>
</dbReference>
<dbReference type="InterPro" id="IPR019734">
    <property type="entry name" value="TPR_rpt"/>
</dbReference>
<dbReference type="Proteomes" id="UP000692954">
    <property type="component" value="Unassembled WGS sequence"/>
</dbReference>
<evidence type="ECO:0008006" key="7">
    <source>
        <dbReference type="Google" id="ProtNLM"/>
    </source>
</evidence>
<evidence type="ECO:0000313" key="5">
    <source>
        <dbReference type="EMBL" id="CAD8123744.1"/>
    </source>
</evidence>
<evidence type="ECO:0000313" key="6">
    <source>
        <dbReference type="Proteomes" id="UP000692954"/>
    </source>
</evidence>
<keyword evidence="2 3" id="KW-0802">TPR repeat</keyword>
<dbReference type="SMART" id="SM00028">
    <property type="entry name" value="TPR"/>
    <property type="match status" value="5"/>
</dbReference>
<dbReference type="EMBL" id="CAJJDN010000147">
    <property type="protein sequence ID" value="CAD8123744.1"/>
    <property type="molecule type" value="Genomic_DNA"/>
</dbReference>
<keyword evidence="6" id="KW-1185">Reference proteome</keyword>
<evidence type="ECO:0000256" key="3">
    <source>
        <dbReference type="PROSITE-ProRule" id="PRU00339"/>
    </source>
</evidence>
<sequence>MECNRNGIHSPHHQNQYELPNLFERIEKVEKECDHLINKLKQLMDSLYQQFNSLILGIRNKYQRSKEQFLKFNLSQMNSFFTETILFNSFVSKIDIQMTQASNNFQDSLKNVYEDLKLTQLNYYQISAQDIQKSEELYKKGYKLYWNEKNFKEAINILDQALILNQQHQLALYSKAECLRMLNQYKEAIVQVDKALELNSKHQFSLFCKAECLRGLDQYNEAIIWADKVLEIDPKNQFTLNTKAECLKMLAQYNEAIIWADKALEIDPKHCNSFSTKGNSLRLLKKYKEAMADNVYQDQHQYQEALILYDKALKIIPNNQWVKERKNECLEALKKK</sequence>
<gene>
    <name evidence="5" type="ORF">PSON_ATCC_30995.1.T1470018</name>
</gene>
<protein>
    <recommendedName>
        <fullName evidence="7">Tetratricopeptide repeat protein</fullName>
    </recommendedName>
</protein>
<comment type="caution">
    <text evidence="5">The sequence shown here is derived from an EMBL/GenBank/DDBJ whole genome shotgun (WGS) entry which is preliminary data.</text>
</comment>
<accession>A0A8S1R8Q7</accession>
<evidence type="ECO:0000256" key="2">
    <source>
        <dbReference type="ARBA" id="ARBA00022803"/>
    </source>
</evidence>
<dbReference type="Pfam" id="PF12895">
    <property type="entry name" value="ANAPC3"/>
    <property type="match status" value="1"/>
</dbReference>
<dbReference type="OrthoDB" id="311088at2759"/>
<keyword evidence="4" id="KW-0175">Coiled coil</keyword>
<dbReference type="Pfam" id="PF13181">
    <property type="entry name" value="TPR_8"/>
    <property type="match status" value="1"/>
</dbReference>
<evidence type="ECO:0000256" key="4">
    <source>
        <dbReference type="SAM" id="Coils"/>
    </source>
</evidence>
<reference evidence="5" key="1">
    <citation type="submission" date="2021-01" db="EMBL/GenBank/DDBJ databases">
        <authorList>
            <consortium name="Genoscope - CEA"/>
            <person name="William W."/>
        </authorList>
    </citation>
    <scope>NUCLEOTIDE SEQUENCE</scope>
</reference>
<dbReference type="AlphaFoldDB" id="A0A8S1R8Q7"/>
<dbReference type="PROSITE" id="PS50005">
    <property type="entry name" value="TPR"/>
    <property type="match status" value="1"/>
</dbReference>
<dbReference type="PANTHER" id="PTHR44943:SF4">
    <property type="entry name" value="TPR REPEAT-CONTAINING PROTEIN MJ0798"/>
    <property type="match status" value="1"/>
</dbReference>
<proteinExistence type="predicted"/>
<dbReference type="InterPro" id="IPR051685">
    <property type="entry name" value="Ycf3/AcsC/BcsC/TPR_MFPF"/>
</dbReference>
<keyword evidence="1" id="KW-0677">Repeat</keyword>